<dbReference type="OMA" id="ESGCHAI"/>
<dbReference type="SUPFAM" id="SSF56784">
    <property type="entry name" value="HAD-like"/>
    <property type="match status" value="1"/>
</dbReference>
<dbReference type="Gene3D" id="3.40.50.1000">
    <property type="entry name" value="HAD superfamily/HAD-like"/>
    <property type="match status" value="2"/>
</dbReference>
<name>A0A0G4FB71_VITBC</name>
<dbReference type="Proteomes" id="UP000041254">
    <property type="component" value="Unassembled WGS sequence"/>
</dbReference>
<dbReference type="Pfam" id="PF13242">
    <property type="entry name" value="Hydrolase_like"/>
    <property type="match status" value="1"/>
</dbReference>
<accession>A0A0G4FB71</accession>
<evidence type="ECO:0000313" key="2">
    <source>
        <dbReference type="Proteomes" id="UP000041254"/>
    </source>
</evidence>
<dbReference type="InterPro" id="IPR023214">
    <property type="entry name" value="HAD_sf"/>
</dbReference>
<reference evidence="1 2" key="1">
    <citation type="submission" date="2014-11" db="EMBL/GenBank/DDBJ databases">
        <authorList>
            <person name="Zhu J."/>
            <person name="Qi W."/>
            <person name="Song R."/>
        </authorList>
    </citation>
    <scope>NUCLEOTIDE SEQUENCE [LARGE SCALE GENOMIC DNA]</scope>
</reference>
<dbReference type="AlphaFoldDB" id="A0A0G4FB71"/>
<dbReference type="InParanoid" id="A0A0G4FB71"/>
<protein>
    <submittedName>
        <fullName evidence="1">Uncharacterized protein</fullName>
    </submittedName>
</protein>
<gene>
    <name evidence="1" type="ORF">Vbra_14899</name>
</gene>
<organism evidence="1 2">
    <name type="scientific">Vitrella brassicaformis (strain CCMP3155)</name>
    <dbReference type="NCBI Taxonomy" id="1169540"/>
    <lineage>
        <taxon>Eukaryota</taxon>
        <taxon>Sar</taxon>
        <taxon>Alveolata</taxon>
        <taxon>Colpodellida</taxon>
        <taxon>Vitrellaceae</taxon>
        <taxon>Vitrella</taxon>
    </lineage>
</organism>
<dbReference type="VEuPathDB" id="CryptoDB:Vbra_14899"/>
<proteinExistence type="predicted"/>
<dbReference type="EMBL" id="CDMY01000402">
    <property type="protein sequence ID" value="CEM10188.1"/>
    <property type="molecule type" value="Genomic_DNA"/>
</dbReference>
<evidence type="ECO:0000313" key="1">
    <source>
        <dbReference type="EMBL" id="CEM10188.1"/>
    </source>
</evidence>
<sequence length="266" mass="29235">MTPQVGLVHVYTAAQSLGVYLERHAPKGAKIWVVGGASHYKDTTDSCFIQIKKTVKPELYSTWEIRTNLPDEDFYRFASCAQKNEDKVFVALCSDTPNDKLKEDPVTHESGYSDWSYHLLSRITQLMLNKATLVNACIDPLASDQPHGDVIMHVPSCGAFEHFFKFATFPFGKIVNTGKGGGLPIILEEAHKKLKLQPAAKSLKLGKDNLAMVGDVPATDMQAAEDYGIRSIFVLSGATTLEQAAKWKVRPTCYLDDVGKIGGVAE</sequence>
<dbReference type="InterPro" id="IPR036412">
    <property type="entry name" value="HAD-like_sf"/>
</dbReference>
<keyword evidence="2" id="KW-1185">Reference proteome</keyword>